<dbReference type="GO" id="GO:0010411">
    <property type="term" value="P:xyloglucan metabolic process"/>
    <property type="evidence" value="ECO:0007669"/>
    <property type="project" value="TreeGrafter"/>
</dbReference>
<evidence type="ECO:0000256" key="7">
    <source>
        <dbReference type="ARBA" id="ARBA00023180"/>
    </source>
</evidence>
<keyword evidence="6 8" id="KW-0472">Membrane</keyword>
<protein>
    <recommendedName>
        <fullName evidence="9">Cas1p 10 TM acyl transferase domain-containing protein</fullName>
    </recommendedName>
</protein>
<feature type="transmembrane region" description="Helical" evidence="8">
    <location>
        <begin position="77"/>
        <end position="92"/>
    </location>
</feature>
<comment type="subcellular location">
    <subcellularLocation>
        <location evidence="1">Membrane</location>
        <topology evidence="1">Multi-pass membrane protein</topology>
    </subcellularLocation>
</comment>
<keyword evidence="7" id="KW-0325">Glycoprotein</keyword>
<feature type="domain" description="Cas1p 10 TM acyl transferase" evidence="9">
    <location>
        <begin position="36"/>
        <end position="125"/>
    </location>
</feature>
<comment type="caution">
    <text evidence="10">The sequence shown here is derived from an EMBL/GenBank/DDBJ whole genome shotgun (WGS) entry which is preliminary data.</text>
</comment>
<dbReference type="GO" id="GO:0016020">
    <property type="term" value="C:membrane"/>
    <property type="evidence" value="ECO:0007669"/>
    <property type="project" value="UniProtKB-SubCell"/>
</dbReference>
<organism evidence="10 11">
    <name type="scientific">Hibiscus syriacus</name>
    <name type="common">Rose of Sharon</name>
    <dbReference type="NCBI Taxonomy" id="106335"/>
    <lineage>
        <taxon>Eukaryota</taxon>
        <taxon>Viridiplantae</taxon>
        <taxon>Streptophyta</taxon>
        <taxon>Embryophyta</taxon>
        <taxon>Tracheophyta</taxon>
        <taxon>Spermatophyta</taxon>
        <taxon>Magnoliopsida</taxon>
        <taxon>eudicotyledons</taxon>
        <taxon>Gunneridae</taxon>
        <taxon>Pentapetalae</taxon>
        <taxon>rosids</taxon>
        <taxon>malvids</taxon>
        <taxon>Malvales</taxon>
        <taxon>Malvaceae</taxon>
        <taxon>Malvoideae</taxon>
        <taxon>Hibiscus</taxon>
    </lineage>
</organism>
<gene>
    <name evidence="10" type="ORF">F3Y22_tig00117005pilonHSYRG00030</name>
</gene>
<proteinExistence type="inferred from homology"/>
<evidence type="ECO:0000256" key="3">
    <source>
        <dbReference type="ARBA" id="ARBA00022679"/>
    </source>
</evidence>
<name>A0A6A2WPV3_HIBSY</name>
<keyword evidence="4 8" id="KW-0812">Transmembrane</keyword>
<dbReference type="GO" id="GO:0009834">
    <property type="term" value="P:plant-type secondary cell wall biogenesis"/>
    <property type="evidence" value="ECO:0007669"/>
    <property type="project" value="TreeGrafter"/>
</dbReference>
<reference evidence="10" key="1">
    <citation type="submission" date="2019-09" db="EMBL/GenBank/DDBJ databases">
        <title>Draft genome information of white flower Hibiscus syriacus.</title>
        <authorList>
            <person name="Kim Y.-M."/>
        </authorList>
    </citation>
    <scope>NUCLEOTIDE SEQUENCE [LARGE SCALE GENOMIC DNA]</scope>
    <source>
        <strain evidence="10">YM2019G1</strain>
    </source>
</reference>
<dbReference type="EMBL" id="VEPZ02001768">
    <property type="protein sequence ID" value="KAE8656170.1"/>
    <property type="molecule type" value="Genomic_DNA"/>
</dbReference>
<dbReference type="Pfam" id="PF07779">
    <property type="entry name" value="Cas1_AcylT"/>
    <property type="match status" value="1"/>
</dbReference>
<dbReference type="Proteomes" id="UP000436088">
    <property type="component" value="Unassembled WGS sequence"/>
</dbReference>
<keyword evidence="11" id="KW-1185">Reference proteome</keyword>
<evidence type="ECO:0000256" key="1">
    <source>
        <dbReference type="ARBA" id="ARBA00004141"/>
    </source>
</evidence>
<evidence type="ECO:0000256" key="5">
    <source>
        <dbReference type="ARBA" id="ARBA00022989"/>
    </source>
</evidence>
<evidence type="ECO:0000256" key="4">
    <source>
        <dbReference type="ARBA" id="ARBA00022692"/>
    </source>
</evidence>
<evidence type="ECO:0000259" key="9">
    <source>
        <dbReference type="Pfam" id="PF07779"/>
    </source>
</evidence>
<keyword evidence="3" id="KW-0808">Transferase</keyword>
<dbReference type="AlphaFoldDB" id="A0A6A2WPV3"/>
<dbReference type="PANTHER" id="PTHR13533:SF1">
    <property type="entry name" value="N-ACETYLNEURAMINATE 9-O-ACETYLTRANSFERASE"/>
    <property type="match status" value="1"/>
</dbReference>
<comment type="similarity">
    <text evidence="2">Belongs to the PC-esterase family. CASD1 subfamily.</text>
</comment>
<evidence type="ECO:0000256" key="8">
    <source>
        <dbReference type="SAM" id="Phobius"/>
    </source>
</evidence>
<evidence type="ECO:0000313" key="11">
    <source>
        <dbReference type="Proteomes" id="UP000436088"/>
    </source>
</evidence>
<sequence>MRRLKKMTGLFCLKGSKQDLHLQNSMFLTMEDSFQLEHRATLRAMSEFGAILVYFYLCDRTNLLGESTKKYNRDLFLFLYALLIIVSTMTSLRKHADKSAFSATTMQYLSWHQTEEWKGWMQAYVHCFTCNL</sequence>
<evidence type="ECO:0000256" key="6">
    <source>
        <dbReference type="ARBA" id="ARBA00023136"/>
    </source>
</evidence>
<keyword evidence="5 8" id="KW-1133">Transmembrane helix</keyword>
<evidence type="ECO:0000313" key="10">
    <source>
        <dbReference type="EMBL" id="KAE8656170.1"/>
    </source>
</evidence>
<dbReference type="GO" id="GO:0016407">
    <property type="term" value="F:acetyltransferase activity"/>
    <property type="evidence" value="ECO:0007669"/>
    <property type="project" value="TreeGrafter"/>
</dbReference>
<dbReference type="GO" id="GO:0005794">
    <property type="term" value="C:Golgi apparatus"/>
    <property type="evidence" value="ECO:0007669"/>
    <property type="project" value="TreeGrafter"/>
</dbReference>
<evidence type="ECO:0000256" key="2">
    <source>
        <dbReference type="ARBA" id="ARBA00010666"/>
    </source>
</evidence>
<dbReference type="PANTHER" id="PTHR13533">
    <property type="entry name" value="N-ACETYLNEURAMINATE 9-O-ACETYLTRANSFERASE"/>
    <property type="match status" value="1"/>
</dbReference>
<dbReference type="GO" id="GO:0045492">
    <property type="term" value="P:xylan biosynthetic process"/>
    <property type="evidence" value="ECO:0007669"/>
    <property type="project" value="TreeGrafter"/>
</dbReference>
<accession>A0A6A2WPV3</accession>
<dbReference type="InterPro" id="IPR012419">
    <property type="entry name" value="Cas1_AcylTrans_dom"/>
</dbReference>